<dbReference type="FunFam" id="3.30.420.40:FF:000008">
    <property type="entry name" value="Glycerol kinase"/>
    <property type="match status" value="1"/>
</dbReference>
<feature type="binding site" evidence="11">
    <location>
        <position position="134"/>
    </location>
    <ligand>
        <name>sn-glycerol 3-phosphate</name>
        <dbReference type="ChEBI" id="CHEBI:57597"/>
    </ligand>
</feature>
<evidence type="ECO:0000256" key="7">
    <source>
        <dbReference type="ARBA" id="ARBA00022840"/>
    </source>
</evidence>
<evidence type="ECO:0000256" key="4">
    <source>
        <dbReference type="ARBA" id="ARBA00022741"/>
    </source>
</evidence>
<dbReference type="SUPFAM" id="SSF53067">
    <property type="entry name" value="Actin-like ATPase domain"/>
    <property type="match status" value="2"/>
</dbReference>
<keyword evidence="5 11" id="KW-0418">Kinase</keyword>
<dbReference type="GO" id="GO:0005829">
    <property type="term" value="C:cytosol"/>
    <property type="evidence" value="ECO:0007669"/>
    <property type="project" value="TreeGrafter"/>
</dbReference>
<dbReference type="EC" id="2.7.1.30" evidence="11"/>
<feature type="binding site" evidence="11">
    <location>
        <position position="410"/>
    </location>
    <ligand>
        <name>ADP</name>
        <dbReference type="ChEBI" id="CHEBI:456216"/>
    </ligand>
</feature>
<evidence type="ECO:0000256" key="5">
    <source>
        <dbReference type="ARBA" id="ARBA00022777"/>
    </source>
</evidence>
<feature type="binding site" evidence="11">
    <location>
        <position position="309"/>
    </location>
    <ligand>
        <name>ADP</name>
        <dbReference type="ChEBI" id="CHEBI:456216"/>
    </ligand>
</feature>
<dbReference type="PROSITE" id="PS00933">
    <property type="entry name" value="FGGY_KINASES_1"/>
    <property type="match status" value="1"/>
</dbReference>
<keyword evidence="6 11" id="KW-0319">Glycerol metabolism</keyword>
<feature type="binding site" evidence="11">
    <location>
        <position position="12"/>
    </location>
    <ligand>
        <name>ADP</name>
        <dbReference type="ChEBI" id="CHEBI:456216"/>
    </ligand>
</feature>
<evidence type="ECO:0000256" key="6">
    <source>
        <dbReference type="ARBA" id="ARBA00022798"/>
    </source>
</evidence>
<feature type="binding site" evidence="11">
    <location>
        <position position="12"/>
    </location>
    <ligand>
        <name>sn-glycerol 3-phosphate</name>
        <dbReference type="ChEBI" id="CHEBI:57597"/>
    </ligand>
</feature>
<keyword evidence="3 11" id="KW-0808">Transferase</keyword>
<feature type="binding site" evidence="11">
    <location>
        <position position="14"/>
    </location>
    <ligand>
        <name>ATP</name>
        <dbReference type="ChEBI" id="CHEBI:30616"/>
    </ligand>
</feature>
<reference evidence="15 16" key="1">
    <citation type="submission" date="2016-10" db="EMBL/GenBank/DDBJ databases">
        <authorList>
            <person name="de Groot N.N."/>
        </authorList>
    </citation>
    <scope>NUCLEOTIDE SEQUENCE [LARGE SCALE GENOMIC DNA]</scope>
    <source>
        <strain evidence="15 16">DSM 15695</strain>
    </source>
</reference>
<comment type="caution">
    <text evidence="11">Lacks conserved residue(s) required for the propagation of feature annotation.</text>
</comment>
<feature type="binding site" evidence="11">
    <location>
        <position position="82"/>
    </location>
    <ligand>
        <name>sn-glycerol 3-phosphate</name>
        <dbReference type="ChEBI" id="CHEBI:57597"/>
    </ligand>
</feature>
<protein>
    <recommendedName>
        <fullName evidence="11">Glycerol kinase</fullName>
        <ecNumber evidence="11">2.7.1.30</ecNumber>
    </recommendedName>
    <alternativeName>
        <fullName evidence="11">ATP:glycerol 3-phosphotransferase</fullName>
    </alternativeName>
    <alternativeName>
        <fullName evidence="11">Glycerokinase</fullName>
        <shortName evidence="11">GK</shortName>
    </alternativeName>
</protein>
<dbReference type="InterPro" id="IPR018483">
    <property type="entry name" value="Carb_kinase_FGGY_CS"/>
</dbReference>
<comment type="function">
    <text evidence="9 11">Key enzyme in the regulation of glycerol uptake and metabolism. Catalyzes the phosphorylation of glycerol to yield sn-glycerol 3-phosphate.</text>
</comment>
<keyword evidence="7 11" id="KW-0067">ATP-binding</keyword>
<dbReference type="GO" id="GO:0004370">
    <property type="term" value="F:glycerol kinase activity"/>
    <property type="evidence" value="ECO:0007669"/>
    <property type="project" value="UniProtKB-UniRule"/>
</dbReference>
<comment type="subunit">
    <text evidence="10 11">Homotetramer and homodimer (in equilibrium).</text>
</comment>
<dbReference type="STRING" id="89093.SAMN04488558_101241"/>
<dbReference type="HAMAP" id="MF_00186">
    <property type="entry name" value="Glycerol_kin"/>
    <property type="match status" value="1"/>
</dbReference>
<feature type="binding site" evidence="11">
    <location>
        <position position="266"/>
    </location>
    <ligand>
        <name>ATP</name>
        <dbReference type="ChEBI" id="CHEBI:30616"/>
    </ligand>
</feature>
<evidence type="ECO:0000259" key="13">
    <source>
        <dbReference type="Pfam" id="PF00370"/>
    </source>
</evidence>
<gene>
    <name evidence="11" type="primary">glpK</name>
    <name evidence="15" type="ORF">SAMN04488558_101241</name>
</gene>
<feature type="binding site" evidence="11">
    <location>
        <position position="266"/>
    </location>
    <ligand>
        <name>ADP</name>
        <dbReference type="ChEBI" id="CHEBI:456216"/>
    </ligand>
</feature>
<keyword evidence="4 11" id="KW-0547">Nucleotide-binding</keyword>
<feature type="domain" description="Carbohydrate kinase FGGY N-terminal" evidence="13">
    <location>
        <begin position="4"/>
        <end position="251"/>
    </location>
</feature>
<evidence type="ECO:0000256" key="11">
    <source>
        <dbReference type="HAMAP-Rule" id="MF_00186"/>
    </source>
</evidence>
<sequence length="503" mass="56143">MEQYILTLDQGTTSSRALIINHQGQVMGMGQVEFTQYFPQEGWVEHDAEEIWQSIQAVIAEAFIHSSILPQQIAAIGITNQRETTVVWDRQTGKPVYPAIVWQSRQTAELCQHYIDQGYQPMIQAKTGLIIDAYFSATKIRWILDHIQDGQQRAEAGELCFGTIDSWLLWKLTAGQVHATDYTNASRTLLFNIETGQWDPELLDLFGIPAAMLPEVRSNSEIYGYTDSFQFFGQPVPITAMIGDQQAALFGQLAFEAGMIKATYGTGAFIMMNMGQKAKISQNQLLTTIAYVLDDQIFYAMEGSIFTAGSAIQWLRDQLNLFDQAKESQAMAEAAQKEEAIYLVPAFTGLAAPYWDSQVRGAIFGLNRASNKNDLVKATLQSIAYQVKDIVDLMQEESQLVIPVLKVDGGACLNDYLMQFQADLLDIEIQRVHHLETTALGAAYLAGLAVGFWQNLDQLKDLIDPGKTFQSQMPRAKAQQLYQGWQKAVRAAQLFANLSDSLS</sequence>
<comment type="pathway">
    <text evidence="1 11">Polyol metabolism; glycerol degradation via glycerol kinase pathway; sn-glycerol 3-phosphate from glycerol: step 1/1.</text>
</comment>
<feature type="binding site" evidence="11">
    <location>
        <position position="13"/>
    </location>
    <ligand>
        <name>ATP</name>
        <dbReference type="ChEBI" id="CHEBI:30616"/>
    </ligand>
</feature>
<dbReference type="PANTHER" id="PTHR10196">
    <property type="entry name" value="SUGAR KINASE"/>
    <property type="match status" value="1"/>
</dbReference>
<feature type="binding site" evidence="11">
    <location>
        <position position="313"/>
    </location>
    <ligand>
        <name>ATP</name>
        <dbReference type="ChEBI" id="CHEBI:30616"/>
    </ligand>
</feature>
<feature type="domain" description="Carbohydrate kinase FGGY C-terminal" evidence="14">
    <location>
        <begin position="261"/>
        <end position="449"/>
    </location>
</feature>
<proteinExistence type="inferred from homology"/>
<feature type="binding site" evidence="11">
    <location>
        <position position="16"/>
    </location>
    <ligand>
        <name>ADP</name>
        <dbReference type="ChEBI" id="CHEBI:456216"/>
    </ligand>
</feature>
<dbReference type="InterPro" id="IPR000577">
    <property type="entry name" value="Carb_kinase_FGGY"/>
</dbReference>
<comment type="similarity">
    <text evidence="2 11 12">Belongs to the FGGY kinase family.</text>
</comment>
<evidence type="ECO:0000256" key="10">
    <source>
        <dbReference type="ARBA" id="ARBA00063665"/>
    </source>
</evidence>
<dbReference type="Proteomes" id="UP000198833">
    <property type="component" value="Unassembled WGS sequence"/>
</dbReference>
<dbReference type="Pfam" id="PF00370">
    <property type="entry name" value="FGGY_N"/>
    <property type="match status" value="1"/>
</dbReference>
<feature type="binding site" evidence="11">
    <location>
        <position position="410"/>
    </location>
    <ligand>
        <name>ATP</name>
        <dbReference type="ChEBI" id="CHEBI:30616"/>
    </ligand>
</feature>
<dbReference type="GO" id="GO:0019563">
    <property type="term" value="P:glycerol catabolic process"/>
    <property type="evidence" value="ECO:0007669"/>
    <property type="project" value="UniProtKB-UniRule"/>
</dbReference>
<dbReference type="CDD" id="cd07786">
    <property type="entry name" value="FGGY_EcGK_like"/>
    <property type="match status" value="1"/>
</dbReference>
<evidence type="ECO:0000256" key="3">
    <source>
        <dbReference type="ARBA" id="ARBA00022679"/>
    </source>
</evidence>
<feature type="binding site" evidence="11">
    <location>
        <position position="134"/>
    </location>
    <ligand>
        <name>glycerol</name>
        <dbReference type="ChEBI" id="CHEBI:17754"/>
    </ligand>
</feature>
<feature type="binding site" evidence="11">
    <location>
        <position position="244"/>
    </location>
    <ligand>
        <name>sn-glycerol 3-phosphate</name>
        <dbReference type="ChEBI" id="CHEBI:57597"/>
    </ligand>
</feature>
<dbReference type="Gene3D" id="3.30.420.40">
    <property type="match status" value="2"/>
</dbReference>
<dbReference type="InterPro" id="IPR018484">
    <property type="entry name" value="FGGY_N"/>
</dbReference>
<dbReference type="PANTHER" id="PTHR10196:SF69">
    <property type="entry name" value="GLYCEROL KINASE"/>
    <property type="match status" value="1"/>
</dbReference>
<evidence type="ECO:0000256" key="2">
    <source>
        <dbReference type="ARBA" id="ARBA00009156"/>
    </source>
</evidence>
<evidence type="ECO:0000256" key="1">
    <source>
        <dbReference type="ARBA" id="ARBA00005190"/>
    </source>
</evidence>
<dbReference type="PIRSF" id="PIRSF000538">
    <property type="entry name" value="GlpK"/>
    <property type="match status" value="1"/>
</dbReference>
<dbReference type="GO" id="GO:0006072">
    <property type="term" value="P:glycerol-3-phosphate metabolic process"/>
    <property type="evidence" value="ECO:0007669"/>
    <property type="project" value="InterPro"/>
</dbReference>
<keyword evidence="16" id="KW-1185">Reference proteome</keyword>
<accession>A0A1H8ZGL3</accession>
<organism evidence="15 16">
    <name type="scientific">Ignavigranum ruoffiae</name>
    <dbReference type="NCBI Taxonomy" id="89093"/>
    <lineage>
        <taxon>Bacteria</taxon>
        <taxon>Bacillati</taxon>
        <taxon>Bacillota</taxon>
        <taxon>Bacilli</taxon>
        <taxon>Lactobacillales</taxon>
        <taxon>Aerococcaceae</taxon>
        <taxon>Ignavigranum</taxon>
    </lineage>
</organism>
<name>A0A1H8ZGL3_9LACT</name>
<dbReference type="OrthoDB" id="9805576at2"/>
<feature type="binding site" evidence="11">
    <location>
        <position position="414"/>
    </location>
    <ligand>
        <name>ADP</name>
        <dbReference type="ChEBI" id="CHEBI:456216"/>
    </ligand>
</feature>
<dbReference type="RefSeq" id="WP_092569947.1">
    <property type="nucleotide sequence ID" value="NZ_FOEN01000001.1"/>
</dbReference>
<dbReference type="GO" id="GO:0005524">
    <property type="term" value="F:ATP binding"/>
    <property type="evidence" value="ECO:0007669"/>
    <property type="project" value="UniProtKB-UniRule"/>
</dbReference>
<evidence type="ECO:0000256" key="12">
    <source>
        <dbReference type="RuleBase" id="RU003733"/>
    </source>
</evidence>
<feature type="binding site" evidence="11">
    <location>
        <position position="309"/>
    </location>
    <ligand>
        <name>ATP</name>
        <dbReference type="ChEBI" id="CHEBI:30616"/>
    </ligand>
</feature>
<dbReference type="NCBIfam" id="NF000756">
    <property type="entry name" value="PRK00047.1"/>
    <property type="match status" value="1"/>
</dbReference>
<evidence type="ECO:0000313" key="16">
    <source>
        <dbReference type="Proteomes" id="UP000198833"/>
    </source>
</evidence>
<feature type="binding site" evidence="11">
    <location>
        <position position="245"/>
    </location>
    <ligand>
        <name>glycerol</name>
        <dbReference type="ChEBI" id="CHEBI:17754"/>
    </ligand>
</feature>
<evidence type="ECO:0000256" key="9">
    <source>
        <dbReference type="ARBA" id="ARBA00054633"/>
    </source>
</evidence>
<feature type="binding site" evidence="11">
    <location>
        <position position="83"/>
    </location>
    <ligand>
        <name>sn-glycerol 3-phosphate</name>
        <dbReference type="ChEBI" id="CHEBI:57597"/>
    </ligand>
</feature>
<dbReference type="EMBL" id="FOEN01000001">
    <property type="protein sequence ID" value="SEP63387.1"/>
    <property type="molecule type" value="Genomic_DNA"/>
</dbReference>
<feature type="binding site" evidence="11">
    <location>
        <position position="82"/>
    </location>
    <ligand>
        <name>glycerol</name>
        <dbReference type="ChEBI" id="CHEBI:17754"/>
    </ligand>
</feature>
<evidence type="ECO:0000256" key="8">
    <source>
        <dbReference type="ARBA" id="ARBA00052101"/>
    </source>
</evidence>
<dbReference type="Pfam" id="PF02782">
    <property type="entry name" value="FGGY_C"/>
    <property type="match status" value="1"/>
</dbReference>
<dbReference type="InterPro" id="IPR043129">
    <property type="entry name" value="ATPase_NBD"/>
</dbReference>
<feature type="binding site" evidence="11">
    <location>
        <position position="12"/>
    </location>
    <ligand>
        <name>ATP</name>
        <dbReference type="ChEBI" id="CHEBI:30616"/>
    </ligand>
</feature>
<feature type="binding site" evidence="11">
    <location>
        <position position="83"/>
    </location>
    <ligand>
        <name>glycerol</name>
        <dbReference type="ChEBI" id="CHEBI:17754"/>
    </ligand>
</feature>
<dbReference type="FunFam" id="3.30.420.40:FF:000007">
    <property type="entry name" value="Glycerol kinase"/>
    <property type="match status" value="1"/>
</dbReference>
<dbReference type="NCBIfam" id="TIGR01311">
    <property type="entry name" value="glycerol_kin"/>
    <property type="match status" value="1"/>
</dbReference>
<dbReference type="InterPro" id="IPR018485">
    <property type="entry name" value="FGGY_C"/>
</dbReference>
<dbReference type="PROSITE" id="PS00445">
    <property type="entry name" value="FGGY_KINASES_2"/>
    <property type="match status" value="1"/>
</dbReference>
<dbReference type="InterPro" id="IPR005999">
    <property type="entry name" value="Glycerol_kin"/>
</dbReference>
<feature type="binding site" evidence="11">
    <location>
        <position position="244"/>
    </location>
    <ligand>
        <name>glycerol</name>
        <dbReference type="ChEBI" id="CHEBI:17754"/>
    </ligand>
</feature>
<dbReference type="UniPathway" id="UPA00618">
    <property type="reaction ID" value="UER00672"/>
</dbReference>
<evidence type="ECO:0000313" key="15">
    <source>
        <dbReference type="EMBL" id="SEP63387.1"/>
    </source>
</evidence>
<evidence type="ECO:0000259" key="14">
    <source>
        <dbReference type="Pfam" id="PF02782"/>
    </source>
</evidence>
<comment type="activity regulation">
    <text evidence="11">Activated by phosphorylation and inhibited by fructose 1,6-bisphosphate (FBP).</text>
</comment>
<dbReference type="AlphaFoldDB" id="A0A1H8ZGL3"/>
<comment type="catalytic activity">
    <reaction evidence="8 11">
        <text>glycerol + ATP = sn-glycerol 3-phosphate + ADP + H(+)</text>
        <dbReference type="Rhea" id="RHEA:21644"/>
        <dbReference type="ChEBI" id="CHEBI:15378"/>
        <dbReference type="ChEBI" id="CHEBI:17754"/>
        <dbReference type="ChEBI" id="CHEBI:30616"/>
        <dbReference type="ChEBI" id="CHEBI:57597"/>
        <dbReference type="ChEBI" id="CHEBI:456216"/>
        <dbReference type="EC" id="2.7.1.30"/>
    </reaction>
</comment>